<dbReference type="Proteomes" id="UP000034816">
    <property type="component" value="Unassembled WGS sequence"/>
</dbReference>
<evidence type="ECO:0000313" key="2">
    <source>
        <dbReference type="Proteomes" id="UP000034816"/>
    </source>
</evidence>
<dbReference type="AlphaFoldDB" id="A0A0G0CEX7"/>
<gene>
    <name evidence="1" type="ORF">UR73_C0038G0014</name>
</gene>
<name>A0A0G0CEX7_9BACT</name>
<accession>A0A0G0CEX7</accession>
<proteinExistence type="predicted"/>
<reference evidence="1 2" key="1">
    <citation type="journal article" date="2015" name="Nature">
        <title>rRNA introns, odd ribosomes, and small enigmatic genomes across a large radiation of phyla.</title>
        <authorList>
            <person name="Brown C.T."/>
            <person name="Hug L.A."/>
            <person name="Thomas B.C."/>
            <person name="Sharon I."/>
            <person name="Castelle C.J."/>
            <person name="Singh A."/>
            <person name="Wilkins M.J."/>
            <person name="Williams K.H."/>
            <person name="Banfield J.F."/>
        </authorList>
    </citation>
    <scope>NUCLEOTIDE SEQUENCE [LARGE SCALE GENOMIC DNA]</scope>
</reference>
<organism evidence="1 2">
    <name type="scientific">candidate division WS6 bacterium GW2011_GWF1_35_23</name>
    <dbReference type="NCBI Taxonomy" id="1619097"/>
    <lineage>
        <taxon>Bacteria</taxon>
        <taxon>Candidatus Dojkabacteria</taxon>
    </lineage>
</organism>
<dbReference type="EMBL" id="LBQH01000038">
    <property type="protein sequence ID" value="KKP74581.1"/>
    <property type="molecule type" value="Genomic_DNA"/>
</dbReference>
<sequence>MNGIGYVAKANYAERESEAIRLLENAMYGDDSEKDETTRGQTNG</sequence>
<evidence type="ECO:0000313" key="1">
    <source>
        <dbReference type="EMBL" id="KKP74581.1"/>
    </source>
</evidence>
<protein>
    <submittedName>
        <fullName evidence="1">Uncharacterized protein</fullName>
    </submittedName>
</protein>
<comment type="caution">
    <text evidence="1">The sequence shown here is derived from an EMBL/GenBank/DDBJ whole genome shotgun (WGS) entry which is preliminary data.</text>
</comment>